<comment type="caution">
    <text evidence="2">The sequence shown here is derived from an EMBL/GenBank/DDBJ whole genome shotgun (WGS) entry which is preliminary data.</text>
</comment>
<gene>
    <name evidence="2" type="ORF">DD236_03300</name>
</gene>
<dbReference type="RefSeq" id="WP_109092923.1">
    <property type="nucleotide sequence ID" value="NZ_CAMELQ010000074.1"/>
</dbReference>
<keyword evidence="3" id="KW-1185">Reference proteome</keyword>
<dbReference type="Proteomes" id="UP000245283">
    <property type="component" value="Unassembled WGS sequence"/>
</dbReference>
<dbReference type="EMBL" id="QETB01000001">
    <property type="protein sequence ID" value="PWF27423.1"/>
    <property type="molecule type" value="Genomic_DNA"/>
</dbReference>
<protein>
    <submittedName>
        <fullName evidence="2">DUF3499 domain-containing protein</fullName>
    </submittedName>
</protein>
<organism evidence="2 3">
    <name type="scientific">Ancrocorticia populi</name>
    <dbReference type="NCBI Taxonomy" id="2175228"/>
    <lineage>
        <taxon>Bacteria</taxon>
        <taxon>Bacillati</taxon>
        <taxon>Actinomycetota</taxon>
        <taxon>Actinomycetes</taxon>
        <taxon>Actinomycetales</taxon>
        <taxon>Actinomycetaceae</taxon>
        <taxon>Ancrocorticia</taxon>
    </lineage>
</organism>
<evidence type="ECO:0000256" key="1">
    <source>
        <dbReference type="SAM" id="MobiDB-lite"/>
    </source>
</evidence>
<feature type="region of interest" description="Disordered" evidence="1">
    <location>
        <begin position="89"/>
        <end position="144"/>
    </location>
</feature>
<proteinExistence type="predicted"/>
<evidence type="ECO:0000313" key="3">
    <source>
        <dbReference type="Proteomes" id="UP000245283"/>
    </source>
</evidence>
<dbReference type="InterPro" id="IPR021888">
    <property type="entry name" value="DUF3499"/>
</dbReference>
<dbReference type="OrthoDB" id="3216194at2"/>
<feature type="compositionally biased region" description="Polar residues" evidence="1">
    <location>
        <begin position="132"/>
        <end position="144"/>
    </location>
</feature>
<name>A0A2V1K8H7_9ACTO</name>
<feature type="compositionally biased region" description="Basic and acidic residues" evidence="1">
    <location>
        <begin position="106"/>
        <end position="115"/>
    </location>
</feature>
<dbReference type="Pfam" id="PF12005">
    <property type="entry name" value="DUF3499"/>
    <property type="match status" value="1"/>
</dbReference>
<sequence>MSHVRECSRLHCHEAAVATMTYGYEDATAVLGPLSPTAEPGALDLCASHAHSVTVPRGWSMVRLITEFEPAPPSDADLQTLVREIRKAAKRDVPEPTRVSPSVFRTDSDVPDHRGKLAMVPQEGSADIDLGASSSSNSPEEGDL</sequence>
<accession>A0A2V1K8H7</accession>
<reference evidence="3" key="1">
    <citation type="submission" date="2018-05" db="EMBL/GenBank/DDBJ databases">
        <authorList>
            <person name="Li Y."/>
        </authorList>
    </citation>
    <scope>NUCLEOTIDE SEQUENCE [LARGE SCALE GENOMIC DNA]</scope>
    <source>
        <strain evidence="3">sk1b4</strain>
    </source>
</reference>
<evidence type="ECO:0000313" key="2">
    <source>
        <dbReference type="EMBL" id="PWF27423.1"/>
    </source>
</evidence>
<dbReference type="AlphaFoldDB" id="A0A2V1K8H7"/>